<protein>
    <recommendedName>
        <fullName evidence="8">Glucose-6-phosphate isomerase</fullName>
        <shortName evidence="8">GPI</shortName>
        <ecNumber evidence="8">5.3.1.9</ecNumber>
    </recommendedName>
    <alternativeName>
        <fullName evidence="8">Phosphoglucose isomerase</fullName>
        <shortName evidence="8">PGI</shortName>
    </alternativeName>
    <alternativeName>
        <fullName evidence="8">Phosphohexose isomerase</fullName>
        <shortName evidence="8">PHI</shortName>
    </alternativeName>
</protein>
<comment type="pathway">
    <text evidence="1 8 9">Carbohydrate degradation; glycolysis; D-glyceraldehyde 3-phosphate and glycerone phosphate from D-glucose: step 2/4.</text>
</comment>
<dbReference type="GO" id="GO:0005829">
    <property type="term" value="C:cytosol"/>
    <property type="evidence" value="ECO:0007669"/>
    <property type="project" value="TreeGrafter"/>
</dbReference>
<dbReference type="FunFam" id="3.40.50.10490:FF:000016">
    <property type="entry name" value="Glucose-6-phosphate isomerase"/>
    <property type="match status" value="1"/>
</dbReference>
<keyword evidence="6 8" id="KW-0413">Isomerase</keyword>
<organism evidence="10 11">
    <name type="scientific">Caloramator quimbayensis</name>
    <dbReference type="NCBI Taxonomy" id="1147123"/>
    <lineage>
        <taxon>Bacteria</taxon>
        <taxon>Bacillati</taxon>
        <taxon>Bacillota</taxon>
        <taxon>Clostridia</taxon>
        <taxon>Eubacteriales</taxon>
        <taxon>Clostridiaceae</taxon>
        <taxon>Caloramator</taxon>
    </lineage>
</organism>
<dbReference type="CDD" id="cd05015">
    <property type="entry name" value="SIS_PGI_1"/>
    <property type="match status" value="1"/>
</dbReference>
<dbReference type="SUPFAM" id="SSF53697">
    <property type="entry name" value="SIS domain"/>
    <property type="match status" value="1"/>
</dbReference>
<dbReference type="UniPathway" id="UPA00109">
    <property type="reaction ID" value="UER00181"/>
</dbReference>
<dbReference type="InterPro" id="IPR035482">
    <property type="entry name" value="SIS_PGI_2"/>
</dbReference>
<evidence type="ECO:0000256" key="7">
    <source>
        <dbReference type="ARBA" id="ARBA00029321"/>
    </source>
</evidence>
<name>A0A1T4X640_9CLOT</name>
<gene>
    <name evidence="8" type="primary">pgi</name>
    <name evidence="10" type="ORF">SAMN05443428_106119</name>
</gene>
<dbReference type="NCBIfam" id="NF010697">
    <property type="entry name" value="PRK14097.1"/>
    <property type="match status" value="1"/>
</dbReference>
<dbReference type="OrthoDB" id="140919at2"/>
<comment type="function">
    <text evidence="8">Catalyzes the reversible isomerization of glucose-6-phosphate to fructose-6-phosphate.</text>
</comment>
<reference evidence="11" key="1">
    <citation type="submission" date="2017-02" db="EMBL/GenBank/DDBJ databases">
        <authorList>
            <person name="Varghese N."/>
            <person name="Submissions S."/>
        </authorList>
    </citation>
    <scope>NUCLEOTIDE SEQUENCE [LARGE SCALE GENOMIC DNA]</scope>
    <source>
        <strain evidence="11">USBA 833</strain>
    </source>
</reference>
<evidence type="ECO:0000256" key="8">
    <source>
        <dbReference type="HAMAP-Rule" id="MF_00473"/>
    </source>
</evidence>
<evidence type="ECO:0000256" key="9">
    <source>
        <dbReference type="RuleBase" id="RU000612"/>
    </source>
</evidence>
<evidence type="ECO:0000313" key="11">
    <source>
        <dbReference type="Proteomes" id="UP000190105"/>
    </source>
</evidence>
<dbReference type="PANTHER" id="PTHR11469:SF1">
    <property type="entry name" value="GLUCOSE-6-PHOSPHATE ISOMERASE"/>
    <property type="match status" value="1"/>
</dbReference>
<evidence type="ECO:0000256" key="5">
    <source>
        <dbReference type="ARBA" id="ARBA00023152"/>
    </source>
</evidence>
<keyword evidence="11" id="KW-1185">Reference proteome</keyword>
<evidence type="ECO:0000256" key="4">
    <source>
        <dbReference type="ARBA" id="ARBA00022490"/>
    </source>
</evidence>
<dbReference type="PROSITE" id="PS00174">
    <property type="entry name" value="P_GLUCOSE_ISOMERASE_2"/>
    <property type="match status" value="1"/>
</dbReference>
<dbReference type="GO" id="GO:0006096">
    <property type="term" value="P:glycolytic process"/>
    <property type="evidence" value="ECO:0007669"/>
    <property type="project" value="UniProtKB-UniRule"/>
</dbReference>
<dbReference type="GO" id="GO:0006094">
    <property type="term" value="P:gluconeogenesis"/>
    <property type="evidence" value="ECO:0007669"/>
    <property type="project" value="UniProtKB-UniRule"/>
</dbReference>
<dbReference type="PROSITE" id="PS51463">
    <property type="entry name" value="P_GLUCOSE_ISOMERASE_3"/>
    <property type="match status" value="1"/>
</dbReference>
<dbReference type="GO" id="GO:0048029">
    <property type="term" value="F:monosaccharide binding"/>
    <property type="evidence" value="ECO:0007669"/>
    <property type="project" value="TreeGrafter"/>
</dbReference>
<comment type="pathway">
    <text evidence="8">Carbohydrate biosynthesis; gluconeogenesis.</text>
</comment>
<comment type="catalytic activity">
    <reaction evidence="7 8 9">
        <text>alpha-D-glucose 6-phosphate = beta-D-fructose 6-phosphate</text>
        <dbReference type="Rhea" id="RHEA:11816"/>
        <dbReference type="ChEBI" id="CHEBI:57634"/>
        <dbReference type="ChEBI" id="CHEBI:58225"/>
        <dbReference type="EC" id="5.3.1.9"/>
    </reaction>
</comment>
<accession>A0A1T4X640</accession>
<comment type="caution">
    <text evidence="8">Lacks conserved residue(s) required for the propagation of feature annotation.</text>
</comment>
<dbReference type="Proteomes" id="UP000190105">
    <property type="component" value="Unassembled WGS sequence"/>
</dbReference>
<dbReference type="EMBL" id="FUYH01000006">
    <property type="protein sequence ID" value="SKA85140.1"/>
    <property type="molecule type" value="Genomic_DNA"/>
</dbReference>
<dbReference type="GO" id="GO:0097367">
    <property type="term" value="F:carbohydrate derivative binding"/>
    <property type="evidence" value="ECO:0007669"/>
    <property type="project" value="InterPro"/>
</dbReference>
<sequence length="450" mass="50829">MERITVDYSKTLGFLKEEEIENIKSQIIDAHDKLHNKTGAGSDFLGWVNLPYDYDKEEFERIVEASERIKKNSDVFIVIGIGGSYLGARAAIEMLNHSFYNVLSKDKRNAPQIFYVGNNISPVYLQDLLDAIDGKDISINVISKSGTTTEPAIAFRIFKDYLEKKYGKEEAKKRIFATTDKERGALKKLADSEGYETFVIPDDVGGRYSVLTAVGLLPIAVSGVDIREIMRGAKDAADEYKNIDILNNSAYLYAALRNILYRKGKTTEILVNYEPSLHFFSEWWKQLYGESEGKDNRGIFPAAVDFSTDLHSMGQYIQEGMRNIFETVINVEKAKYDVGIYEDKDNIDGLNFLSGKTMDFVNKKAFEGTVLAHNDGGVPNIIINVPKINEYYFGKLVYMFEKACGISGYVLGVNPFDQPGVEAYKKNMFALLGKPGYESQKEELEKRLRK</sequence>
<keyword evidence="4 8" id="KW-0963">Cytoplasm</keyword>
<comment type="subcellular location">
    <subcellularLocation>
        <location evidence="8">Cytoplasm</location>
    </subcellularLocation>
</comment>
<dbReference type="GO" id="GO:0051156">
    <property type="term" value="P:glucose 6-phosphate metabolic process"/>
    <property type="evidence" value="ECO:0007669"/>
    <property type="project" value="TreeGrafter"/>
</dbReference>
<dbReference type="PANTHER" id="PTHR11469">
    <property type="entry name" value="GLUCOSE-6-PHOSPHATE ISOMERASE"/>
    <property type="match status" value="1"/>
</dbReference>
<dbReference type="Pfam" id="PF00342">
    <property type="entry name" value="PGI"/>
    <property type="match status" value="1"/>
</dbReference>
<feature type="active site" evidence="8">
    <location>
        <position position="425"/>
    </location>
</feature>
<dbReference type="PRINTS" id="PR00662">
    <property type="entry name" value="G6PISOMERASE"/>
</dbReference>
<dbReference type="AlphaFoldDB" id="A0A1T4X640"/>
<comment type="similarity">
    <text evidence="2 8 9">Belongs to the GPI family.</text>
</comment>
<evidence type="ECO:0000256" key="1">
    <source>
        <dbReference type="ARBA" id="ARBA00004926"/>
    </source>
</evidence>
<evidence type="ECO:0000256" key="2">
    <source>
        <dbReference type="ARBA" id="ARBA00006604"/>
    </source>
</evidence>
<proteinExistence type="inferred from homology"/>
<dbReference type="PROSITE" id="PS00765">
    <property type="entry name" value="P_GLUCOSE_ISOMERASE_1"/>
    <property type="match status" value="1"/>
</dbReference>
<feature type="active site" description="Proton donor" evidence="8">
    <location>
        <position position="290"/>
    </location>
</feature>
<dbReference type="InterPro" id="IPR018189">
    <property type="entry name" value="Phosphoglucose_isomerase_CS"/>
</dbReference>
<dbReference type="FunFam" id="3.40.50.10490:FF:000015">
    <property type="entry name" value="Glucose-6-phosphate isomerase"/>
    <property type="match status" value="1"/>
</dbReference>
<dbReference type="InterPro" id="IPR001672">
    <property type="entry name" value="G6P_Isomerase"/>
</dbReference>
<dbReference type="STRING" id="1147123.SAMN05443428_106119"/>
<keyword evidence="5 8" id="KW-0324">Glycolysis</keyword>
<evidence type="ECO:0000256" key="3">
    <source>
        <dbReference type="ARBA" id="ARBA00022432"/>
    </source>
</evidence>
<dbReference type="GO" id="GO:0004347">
    <property type="term" value="F:glucose-6-phosphate isomerase activity"/>
    <property type="evidence" value="ECO:0007669"/>
    <property type="project" value="UniProtKB-UniRule"/>
</dbReference>
<keyword evidence="3 8" id="KW-0312">Gluconeogenesis</keyword>
<dbReference type="Gene3D" id="3.40.50.10490">
    <property type="entry name" value="Glucose-6-phosphate isomerase like protein, domain 1"/>
    <property type="match status" value="3"/>
</dbReference>
<dbReference type="InterPro" id="IPR046348">
    <property type="entry name" value="SIS_dom_sf"/>
</dbReference>
<dbReference type="RefSeq" id="WP_078696109.1">
    <property type="nucleotide sequence ID" value="NZ_FUYH01000006.1"/>
</dbReference>
<dbReference type="InterPro" id="IPR035476">
    <property type="entry name" value="SIS_PGI_1"/>
</dbReference>
<dbReference type="UniPathway" id="UPA00138"/>
<dbReference type="EC" id="5.3.1.9" evidence="8"/>
<dbReference type="HAMAP" id="MF_00473">
    <property type="entry name" value="G6P_isomerase"/>
    <property type="match status" value="1"/>
</dbReference>
<evidence type="ECO:0000313" key="10">
    <source>
        <dbReference type="EMBL" id="SKA85140.1"/>
    </source>
</evidence>
<evidence type="ECO:0000256" key="6">
    <source>
        <dbReference type="ARBA" id="ARBA00023235"/>
    </source>
</evidence>
<dbReference type="CDD" id="cd05016">
    <property type="entry name" value="SIS_PGI_2"/>
    <property type="match status" value="1"/>
</dbReference>